<evidence type="ECO:0000313" key="2">
    <source>
        <dbReference type="EMBL" id="KIM36621.1"/>
    </source>
</evidence>
<reference evidence="3" key="2">
    <citation type="submission" date="2015-01" db="EMBL/GenBank/DDBJ databases">
        <title>Evolutionary Origins and Diversification of the Mycorrhizal Mutualists.</title>
        <authorList>
            <consortium name="DOE Joint Genome Institute"/>
            <consortium name="Mycorrhizal Genomics Consortium"/>
            <person name="Kohler A."/>
            <person name="Kuo A."/>
            <person name="Nagy L.G."/>
            <person name="Floudas D."/>
            <person name="Copeland A."/>
            <person name="Barry K.W."/>
            <person name="Cichocki N."/>
            <person name="Veneault-Fourrey C."/>
            <person name="LaButti K."/>
            <person name="Lindquist E.A."/>
            <person name="Lipzen A."/>
            <person name="Lundell T."/>
            <person name="Morin E."/>
            <person name="Murat C."/>
            <person name="Riley R."/>
            <person name="Ohm R."/>
            <person name="Sun H."/>
            <person name="Tunlid A."/>
            <person name="Henrissat B."/>
            <person name="Grigoriev I.V."/>
            <person name="Hibbett D.S."/>
            <person name="Martin F."/>
        </authorList>
    </citation>
    <scope>NUCLEOTIDE SEQUENCE [LARGE SCALE GENOMIC DNA]</scope>
    <source>
        <strain evidence="3">h7</strain>
    </source>
</reference>
<feature type="region of interest" description="Disordered" evidence="1">
    <location>
        <begin position="1"/>
        <end position="37"/>
    </location>
</feature>
<dbReference type="HOGENOM" id="CLU_2776205_0_0_1"/>
<accession>A0A0C3BYX0</accession>
<feature type="compositionally biased region" description="Low complexity" evidence="1">
    <location>
        <begin position="1"/>
        <end position="13"/>
    </location>
</feature>
<sequence length="69" mass="7501">MWARPSSPSSSCSEVIPHAPYPHHRPGHSLHPNEQPAPVIPRDLYSFVVLESLTPRPPPLSSLNSATGL</sequence>
<dbReference type="EMBL" id="KN831803">
    <property type="protein sequence ID" value="KIM36621.1"/>
    <property type="molecule type" value="Genomic_DNA"/>
</dbReference>
<gene>
    <name evidence="2" type="ORF">M413DRAFT_448974</name>
</gene>
<name>A0A0C3BYX0_HEBCY</name>
<protein>
    <submittedName>
        <fullName evidence="2">Uncharacterized protein</fullName>
    </submittedName>
</protein>
<evidence type="ECO:0000256" key="1">
    <source>
        <dbReference type="SAM" id="MobiDB-lite"/>
    </source>
</evidence>
<proteinExistence type="predicted"/>
<dbReference type="Proteomes" id="UP000053424">
    <property type="component" value="Unassembled WGS sequence"/>
</dbReference>
<dbReference type="AlphaFoldDB" id="A0A0C3BYX0"/>
<evidence type="ECO:0000313" key="3">
    <source>
        <dbReference type="Proteomes" id="UP000053424"/>
    </source>
</evidence>
<keyword evidence="3" id="KW-1185">Reference proteome</keyword>
<organism evidence="2 3">
    <name type="scientific">Hebeloma cylindrosporum</name>
    <dbReference type="NCBI Taxonomy" id="76867"/>
    <lineage>
        <taxon>Eukaryota</taxon>
        <taxon>Fungi</taxon>
        <taxon>Dikarya</taxon>
        <taxon>Basidiomycota</taxon>
        <taxon>Agaricomycotina</taxon>
        <taxon>Agaricomycetes</taxon>
        <taxon>Agaricomycetidae</taxon>
        <taxon>Agaricales</taxon>
        <taxon>Agaricineae</taxon>
        <taxon>Hymenogastraceae</taxon>
        <taxon>Hebeloma</taxon>
    </lineage>
</organism>
<reference evidence="2 3" key="1">
    <citation type="submission" date="2014-04" db="EMBL/GenBank/DDBJ databases">
        <authorList>
            <consortium name="DOE Joint Genome Institute"/>
            <person name="Kuo A."/>
            <person name="Gay G."/>
            <person name="Dore J."/>
            <person name="Kohler A."/>
            <person name="Nagy L.G."/>
            <person name="Floudas D."/>
            <person name="Copeland A."/>
            <person name="Barry K.W."/>
            <person name="Cichocki N."/>
            <person name="Veneault-Fourrey C."/>
            <person name="LaButti K."/>
            <person name="Lindquist E.A."/>
            <person name="Lipzen A."/>
            <person name="Lundell T."/>
            <person name="Morin E."/>
            <person name="Murat C."/>
            <person name="Sun H."/>
            <person name="Tunlid A."/>
            <person name="Henrissat B."/>
            <person name="Grigoriev I.V."/>
            <person name="Hibbett D.S."/>
            <person name="Martin F."/>
            <person name="Nordberg H.P."/>
            <person name="Cantor M.N."/>
            <person name="Hua S.X."/>
        </authorList>
    </citation>
    <scope>NUCLEOTIDE SEQUENCE [LARGE SCALE GENOMIC DNA]</scope>
    <source>
        <strain evidence="3">h7</strain>
    </source>
</reference>